<dbReference type="EMBL" id="SMMG02000009">
    <property type="protein sequence ID" value="KAA3462052.1"/>
    <property type="molecule type" value="Genomic_DNA"/>
</dbReference>
<gene>
    <name evidence="1" type="ORF">EPI10_028577</name>
</gene>
<evidence type="ECO:0000313" key="2">
    <source>
        <dbReference type="Proteomes" id="UP000325315"/>
    </source>
</evidence>
<organism evidence="1 2">
    <name type="scientific">Gossypium australe</name>
    <dbReference type="NCBI Taxonomy" id="47621"/>
    <lineage>
        <taxon>Eukaryota</taxon>
        <taxon>Viridiplantae</taxon>
        <taxon>Streptophyta</taxon>
        <taxon>Embryophyta</taxon>
        <taxon>Tracheophyta</taxon>
        <taxon>Spermatophyta</taxon>
        <taxon>Magnoliopsida</taxon>
        <taxon>eudicotyledons</taxon>
        <taxon>Gunneridae</taxon>
        <taxon>Pentapetalae</taxon>
        <taxon>rosids</taxon>
        <taxon>malvids</taxon>
        <taxon>Malvales</taxon>
        <taxon>Malvaceae</taxon>
        <taxon>Malvoideae</taxon>
        <taxon>Gossypium</taxon>
    </lineage>
</organism>
<name>A0A5B6UZ49_9ROSI</name>
<proteinExistence type="predicted"/>
<dbReference type="OrthoDB" id="10410206at2759"/>
<keyword evidence="2" id="KW-1185">Reference proteome</keyword>
<sequence length="81" mass="9251">MRTNIKQVQFECTNSTRTLTKLEDQMSQLMSKMGDIKSQIGIGKEHVKVIALRSSKVLSILENPTQEMNKENTDDLQEEPL</sequence>
<protein>
    <submittedName>
        <fullName evidence="1">Acidic leucine-rich nuclear phosphoprotein 32 family member B-like</fullName>
    </submittedName>
</protein>
<accession>A0A5B6UZ49</accession>
<reference evidence="2" key="1">
    <citation type="journal article" date="2019" name="Plant Biotechnol. J.">
        <title>Genome sequencing of the Australian wild diploid species Gossypium australe highlights disease resistance and delayed gland morphogenesis.</title>
        <authorList>
            <person name="Cai Y."/>
            <person name="Cai X."/>
            <person name="Wang Q."/>
            <person name="Wang P."/>
            <person name="Zhang Y."/>
            <person name="Cai C."/>
            <person name="Xu Y."/>
            <person name="Wang K."/>
            <person name="Zhou Z."/>
            <person name="Wang C."/>
            <person name="Geng S."/>
            <person name="Li B."/>
            <person name="Dong Q."/>
            <person name="Hou Y."/>
            <person name="Wang H."/>
            <person name="Ai P."/>
            <person name="Liu Z."/>
            <person name="Yi F."/>
            <person name="Sun M."/>
            <person name="An G."/>
            <person name="Cheng J."/>
            <person name="Zhang Y."/>
            <person name="Shi Q."/>
            <person name="Xie Y."/>
            <person name="Shi X."/>
            <person name="Chang Y."/>
            <person name="Huang F."/>
            <person name="Chen Y."/>
            <person name="Hong S."/>
            <person name="Mi L."/>
            <person name="Sun Q."/>
            <person name="Zhang L."/>
            <person name="Zhou B."/>
            <person name="Peng R."/>
            <person name="Zhang X."/>
            <person name="Liu F."/>
        </authorList>
    </citation>
    <scope>NUCLEOTIDE SEQUENCE [LARGE SCALE GENOMIC DNA]</scope>
    <source>
        <strain evidence="2">cv. PA1801</strain>
    </source>
</reference>
<comment type="caution">
    <text evidence="1">The sequence shown here is derived from an EMBL/GenBank/DDBJ whole genome shotgun (WGS) entry which is preliminary data.</text>
</comment>
<dbReference type="AlphaFoldDB" id="A0A5B6UZ49"/>
<evidence type="ECO:0000313" key="1">
    <source>
        <dbReference type="EMBL" id="KAA3462052.1"/>
    </source>
</evidence>
<dbReference type="Proteomes" id="UP000325315">
    <property type="component" value="Unassembled WGS sequence"/>
</dbReference>